<evidence type="ECO:0000259" key="9">
    <source>
        <dbReference type="PROSITE" id="PS50928"/>
    </source>
</evidence>
<dbReference type="EMBL" id="CP069370">
    <property type="protein sequence ID" value="QYZ68379.1"/>
    <property type="molecule type" value="Genomic_DNA"/>
</dbReference>
<evidence type="ECO:0000313" key="10">
    <source>
        <dbReference type="EMBL" id="QYZ68379.1"/>
    </source>
</evidence>
<evidence type="ECO:0000256" key="6">
    <source>
        <dbReference type="ARBA" id="ARBA00022989"/>
    </source>
</evidence>
<feature type="transmembrane region" description="Helical" evidence="8">
    <location>
        <begin position="91"/>
        <end position="112"/>
    </location>
</feature>
<evidence type="ECO:0000313" key="11">
    <source>
        <dbReference type="Proteomes" id="UP000826300"/>
    </source>
</evidence>
<dbReference type="InterPro" id="IPR035906">
    <property type="entry name" value="MetI-like_sf"/>
</dbReference>
<keyword evidence="5 8" id="KW-0812">Transmembrane</keyword>
<dbReference type="Pfam" id="PF00528">
    <property type="entry name" value="BPD_transp_1"/>
    <property type="match status" value="1"/>
</dbReference>
<keyword evidence="4" id="KW-1003">Cell membrane</keyword>
<dbReference type="PANTHER" id="PTHR42929">
    <property type="entry name" value="INNER MEMBRANE ABC TRANSPORTER PERMEASE PROTEIN YDCU-RELATED-RELATED"/>
    <property type="match status" value="1"/>
</dbReference>
<proteinExistence type="inferred from homology"/>
<dbReference type="RefSeq" id="WP_220660602.1">
    <property type="nucleotide sequence ID" value="NZ_CP069370.1"/>
</dbReference>
<evidence type="ECO:0000256" key="8">
    <source>
        <dbReference type="RuleBase" id="RU363032"/>
    </source>
</evidence>
<feature type="transmembrane region" description="Helical" evidence="8">
    <location>
        <begin position="281"/>
        <end position="302"/>
    </location>
</feature>
<keyword evidence="3 8" id="KW-0813">Transport</keyword>
<keyword evidence="6 8" id="KW-1133">Transmembrane helix</keyword>
<comment type="similarity">
    <text evidence="2">Belongs to the binding-protein-dependent transport system permease family. CysTW subfamily.</text>
</comment>
<keyword evidence="7 8" id="KW-0472">Membrane</keyword>
<feature type="domain" description="ABC transmembrane type-1" evidence="9">
    <location>
        <begin position="87"/>
        <end position="298"/>
    </location>
</feature>
<evidence type="ECO:0000256" key="1">
    <source>
        <dbReference type="ARBA" id="ARBA00004651"/>
    </source>
</evidence>
<evidence type="ECO:0000256" key="5">
    <source>
        <dbReference type="ARBA" id="ARBA00022692"/>
    </source>
</evidence>
<dbReference type="AlphaFoldDB" id="A0A8G0ZUN1"/>
<dbReference type="SUPFAM" id="SSF161098">
    <property type="entry name" value="MetI-like"/>
    <property type="match status" value="1"/>
</dbReference>
<dbReference type="GO" id="GO:0005886">
    <property type="term" value="C:plasma membrane"/>
    <property type="evidence" value="ECO:0007669"/>
    <property type="project" value="UniProtKB-SubCell"/>
</dbReference>
<protein>
    <submittedName>
        <fullName evidence="10">ABC transporter permease</fullName>
    </submittedName>
</protein>
<feature type="transmembrane region" description="Helical" evidence="8">
    <location>
        <begin position="174"/>
        <end position="197"/>
    </location>
</feature>
<evidence type="ECO:0000256" key="2">
    <source>
        <dbReference type="ARBA" id="ARBA00007069"/>
    </source>
</evidence>
<dbReference type="PANTHER" id="PTHR42929:SF1">
    <property type="entry name" value="INNER MEMBRANE ABC TRANSPORTER PERMEASE PROTEIN YDCU-RELATED"/>
    <property type="match status" value="1"/>
</dbReference>
<keyword evidence="11" id="KW-1185">Reference proteome</keyword>
<dbReference type="KEGG" id="nsm:JO391_11320"/>
<reference evidence="10" key="1">
    <citation type="submission" date="2021-02" db="EMBL/GenBank/DDBJ databases">
        <title>Rhodobacter shimadae sp. nov., an aerobic anoxygenic phototrophic bacterium isolated from a hot spring.</title>
        <authorList>
            <person name="Muramatsu S."/>
            <person name="Haruta S."/>
            <person name="Hirose S."/>
            <person name="Hanada S."/>
        </authorList>
    </citation>
    <scope>NUCLEOTIDE SEQUENCE</scope>
    <source>
        <strain evidence="10">N10</strain>
    </source>
</reference>
<evidence type="ECO:0000256" key="3">
    <source>
        <dbReference type="ARBA" id="ARBA00022448"/>
    </source>
</evidence>
<gene>
    <name evidence="10" type="ORF">JO391_11320</name>
</gene>
<dbReference type="PROSITE" id="PS50928">
    <property type="entry name" value="ABC_TM1"/>
    <property type="match status" value="1"/>
</dbReference>
<organism evidence="10 11">
    <name type="scientific">Neotabrizicola shimadae</name>
    <dbReference type="NCBI Taxonomy" id="2807096"/>
    <lineage>
        <taxon>Bacteria</taxon>
        <taxon>Pseudomonadati</taxon>
        <taxon>Pseudomonadota</taxon>
        <taxon>Alphaproteobacteria</taxon>
        <taxon>Rhodobacterales</taxon>
        <taxon>Paracoccaceae</taxon>
        <taxon>Neotabrizicola</taxon>
    </lineage>
</organism>
<evidence type="ECO:0000256" key="7">
    <source>
        <dbReference type="ARBA" id="ARBA00023136"/>
    </source>
</evidence>
<feature type="transmembrane region" description="Helical" evidence="8">
    <location>
        <begin position="12"/>
        <end position="33"/>
    </location>
</feature>
<feature type="transmembrane region" description="Helical" evidence="8">
    <location>
        <begin position="124"/>
        <end position="146"/>
    </location>
</feature>
<comment type="subcellular location">
    <subcellularLocation>
        <location evidence="1 8">Cell membrane</location>
        <topology evidence="1 8">Multi-pass membrane protein</topology>
    </subcellularLocation>
</comment>
<evidence type="ECO:0000256" key="4">
    <source>
        <dbReference type="ARBA" id="ARBA00022475"/>
    </source>
</evidence>
<dbReference type="Gene3D" id="1.10.3720.10">
    <property type="entry name" value="MetI-like"/>
    <property type="match status" value="1"/>
</dbReference>
<dbReference type="CDD" id="cd06261">
    <property type="entry name" value="TM_PBP2"/>
    <property type="match status" value="1"/>
</dbReference>
<accession>A0A8G0ZUN1</accession>
<sequence>MGDLLRRYGTGLTGTFFVLTAFWLLALVILPNITLLEASFRPYLPVTEIGGPKDVYSFDNYRKFTANPIDSNLLAIPVTMPIHTITFLNTVIYSAVVTFVTFLLSYPLAYYLAKIADPKSLPTLILLLFIPLWVSEALRAFAWYIILTLNGPLNAVLTGVGILEKPIRWQNGVFTAYDAIMIGLVYTYVLFMLFPIYGSVQSLDRNQIEAAEDLGAKWWQTHWRVILPHAKPGIASGCVMVFMLSAGSLLVPAQLGSTRSNWFTQSIQQWMLESQDWNTGAAYSFLYILLCMVVVLLVMWIFKVKLSDIAK</sequence>
<name>A0A8G0ZUN1_9RHOB</name>
<dbReference type="Proteomes" id="UP000826300">
    <property type="component" value="Chromosome"/>
</dbReference>
<dbReference type="InterPro" id="IPR000515">
    <property type="entry name" value="MetI-like"/>
</dbReference>
<dbReference type="GO" id="GO:0055085">
    <property type="term" value="P:transmembrane transport"/>
    <property type="evidence" value="ECO:0007669"/>
    <property type="project" value="InterPro"/>
</dbReference>
<feature type="transmembrane region" description="Helical" evidence="8">
    <location>
        <begin position="234"/>
        <end position="255"/>
    </location>
</feature>